<protein>
    <submittedName>
        <fullName evidence="2">DNA polymerase beta domain protein region</fullName>
    </submittedName>
</protein>
<dbReference type="Pfam" id="PF01909">
    <property type="entry name" value="NTP_transf_2"/>
    <property type="match status" value="1"/>
</dbReference>
<dbReference type="CDD" id="cd05403">
    <property type="entry name" value="NT_KNTase_like"/>
    <property type="match status" value="1"/>
</dbReference>
<dbReference type="HOGENOM" id="CLU_130257_9_2_12"/>
<evidence type="ECO:0000313" key="2">
    <source>
        <dbReference type="EMBL" id="AEJ60588.1"/>
    </source>
</evidence>
<dbReference type="KEGG" id="stq:Spith_0302"/>
<dbReference type="OrthoDB" id="129748at2"/>
<evidence type="ECO:0000313" key="3">
    <source>
        <dbReference type="Proteomes" id="UP000007254"/>
    </source>
</evidence>
<dbReference type="PANTHER" id="PTHR43449">
    <property type="entry name" value="NUCLEOTIDYLTRANSFERASE"/>
    <property type="match status" value="1"/>
</dbReference>
<dbReference type="EMBL" id="CP002903">
    <property type="protein sequence ID" value="AEJ60588.1"/>
    <property type="molecule type" value="Genomic_DNA"/>
</dbReference>
<keyword evidence="3" id="KW-1185">Reference proteome</keyword>
<dbReference type="RefSeq" id="WP_014623988.1">
    <property type="nucleotide sequence ID" value="NC_017583.1"/>
</dbReference>
<gene>
    <name evidence="2" type="ordered locus">Spith_0302</name>
</gene>
<accession>G0GDG2</accession>
<dbReference type="InterPro" id="IPR002934">
    <property type="entry name" value="Polymerase_NTP_transf_dom"/>
</dbReference>
<feature type="domain" description="Polymerase nucleotidyl transferase" evidence="1">
    <location>
        <begin position="31"/>
        <end position="104"/>
    </location>
</feature>
<name>G0GDG2_WINT7</name>
<dbReference type="Proteomes" id="UP000007254">
    <property type="component" value="Chromosome"/>
</dbReference>
<dbReference type="STRING" id="869211.Spith_0302"/>
<dbReference type="AlphaFoldDB" id="G0GDG2"/>
<dbReference type="SUPFAM" id="SSF81301">
    <property type="entry name" value="Nucleotidyltransferase"/>
    <property type="match status" value="1"/>
</dbReference>
<sequence length="130" mass="14694">MPVTYSRSSVKRWPSKDEVDRAVREWAGRMVREKEGVVRIGYFGSYARGDWGVGSDVDLVVIVEDSSLPFERRPAEWDTLDLPVPADVLVYTLEEWDALSSGGARMWRTIMEEAVWVWQAGRASDPSGCP</sequence>
<dbReference type="GO" id="GO:0016779">
    <property type="term" value="F:nucleotidyltransferase activity"/>
    <property type="evidence" value="ECO:0007669"/>
    <property type="project" value="InterPro"/>
</dbReference>
<dbReference type="InterPro" id="IPR043519">
    <property type="entry name" value="NT_sf"/>
</dbReference>
<dbReference type="PANTHER" id="PTHR43449:SF3">
    <property type="entry name" value="POLYMERASE NUCLEOTIDYL TRANSFERASE DOMAIN-CONTAINING PROTEIN"/>
    <property type="match status" value="1"/>
</dbReference>
<organism evidence="2 3">
    <name type="scientific">Winmispira thermophila (strain ATCC 700085 / DSM 6578 / Z-1203)</name>
    <name type="common">Spirochaeta thermophila</name>
    <dbReference type="NCBI Taxonomy" id="869211"/>
    <lineage>
        <taxon>Bacteria</taxon>
        <taxon>Pseudomonadati</taxon>
        <taxon>Spirochaetota</taxon>
        <taxon>Spirochaetia</taxon>
        <taxon>Winmispirales</taxon>
        <taxon>Winmispiraceae</taxon>
        <taxon>Winmispira</taxon>
    </lineage>
</organism>
<reference evidence="2 3" key="1">
    <citation type="submission" date="2011-06" db="EMBL/GenBank/DDBJ databases">
        <title>The complete genome of Spirochaeta thermophila DSM 6578.</title>
        <authorList>
            <consortium name="US DOE Joint Genome Institute (JGI-PGF)"/>
            <person name="Lucas S."/>
            <person name="Lapidus A."/>
            <person name="Bruce D."/>
            <person name="Goodwin L."/>
            <person name="Pitluck S."/>
            <person name="Peters L."/>
            <person name="Kyrpides N."/>
            <person name="Mavromatis K."/>
            <person name="Ivanova N."/>
            <person name="Mikailova N."/>
            <person name="Pagani I."/>
            <person name="Chertkov O."/>
            <person name="Detter J.C."/>
            <person name="Tapia R."/>
            <person name="Han C."/>
            <person name="Land M."/>
            <person name="Hauser L."/>
            <person name="Markowitz V."/>
            <person name="Cheng J.-F."/>
            <person name="Hugenholtz P."/>
            <person name="Woyke T."/>
            <person name="Wu D."/>
            <person name="Spring S."/>
            <person name="Merkhoffer B."/>
            <person name="Schneider S."/>
            <person name="Klenk H.-P."/>
            <person name="Eisen J.A."/>
        </authorList>
    </citation>
    <scope>NUCLEOTIDE SEQUENCE [LARGE SCALE GENOMIC DNA]</scope>
    <source>
        <strain evidence="3">ATCC 700085 / DSM 6578 / Z-1203</strain>
    </source>
</reference>
<proteinExistence type="predicted"/>
<evidence type="ECO:0000259" key="1">
    <source>
        <dbReference type="Pfam" id="PF01909"/>
    </source>
</evidence>
<dbReference type="Gene3D" id="3.30.460.10">
    <property type="entry name" value="Beta Polymerase, domain 2"/>
    <property type="match status" value="1"/>
</dbReference>